<dbReference type="RefSeq" id="WP_283425204.1">
    <property type="nucleotide sequence ID" value="NZ_FXTY01000002.1"/>
</dbReference>
<accession>A0ABY1NM89</accession>
<dbReference type="Pfam" id="PF17939">
    <property type="entry name" value="TetR_C_30"/>
    <property type="match status" value="1"/>
</dbReference>
<dbReference type="InterPro" id="IPR009057">
    <property type="entry name" value="Homeodomain-like_sf"/>
</dbReference>
<keyword evidence="1 2" id="KW-0238">DNA-binding</keyword>
<keyword evidence="5" id="KW-1185">Reference proteome</keyword>
<dbReference type="SUPFAM" id="SSF48498">
    <property type="entry name" value="Tetracyclin repressor-like, C-terminal domain"/>
    <property type="match status" value="1"/>
</dbReference>
<feature type="domain" description="HTH tetR-type" evidence="3">
    <location>
        <begin position="1"/>
        <end position="54"/>
    </location>
</feature>
<evidence type="ECO:0000313" key="4">
    <source>
        <dbReference type="EMBL" id="SMP13259.1"/>
    </source>
</evidence>
<comment type="caution">
    <text evidence="4">The sequence shown here is derived from an EMBL/GenBank/DDBJ whole genome shotgun (WGS) entry which is preliminary data.</text>
</comment>
<organism evidence="4 5">
    <name type="scientific">Shimia sagamensis</name>
    <dbReference type="NCBI Taxonomy" id="1566352"/>
    <lineage>
        <taxon>Bacteria</taxon>
        <taxon>Pseudomonadati</taxon>
        <taxon>Pseudomonadota</taxon>
        <taxon>Alphaproteobacteria</taxon>
        <taxon>Rhodobacterales</taxon>
        <taxon>Roseobacteraceae</taxon>
    </lineage>
</organism>
<dbReference type="PROSITE" id="PS50977">
    <property type="entry name" value="HTH_TETR_2"/>
    <property type="match status" value="1"/>
</dbReference>
<evidence type="ECO:0000256" key="2">
    <source>
        <dbReference type="PROSITE-ProRule" id="PRU00335"/>
    </source>
</evidence>
<protein>
    <submittedName>
        <fullName evidence="4">Transcriptional regulator, TetR family</fullName>
    </submittedName>
</protein>
<feature type="DNA-binding region" description="H-T-H motif" evidence="2">
    <location>
        <begin position="17"/>
        <end position="36"/>
    </location>
</feature>
<gene>
    <name evidence="4" type="ORF">SAMN06265373_102466</name>
</gene>
<dbReference type="Proteomes" id="UP001157961">
    <property type="component" value="Unassembled WGS sequence"/>
</dbReference>
<dbReference type="InterPro" id="IPR001647">
    <property type="entry name" value="HTH_TetR"/>
</dbReference>
<dbReference type="Gene3D" id="1.10.357.10">
    <property type="entry name" value="Tetracycline Repressor, domain 2"/>
    <property type="match status" value="1"/>
</dbReference>
<reference evidence="4 5" key="1">
    <citation type="submission" date="2017-05" db="EMBL/GenBank/DDBJ databases">
        <authorList>
            <person name="Varghese N."/>
            <person name="Submissions S."/>
        </authorList>
    </citation>
    <scope>NUCLEOTIDE SEQUENCE [LARGE SCALE GENOMIC DNA]</scope>
    <source>
        <strain evidence="4 5">DSM 29734</strain>
    </source>
</reference>
<dbReference type="InterPro" id="IPR036271">
    <property type="entry name" value="Tet_transcr_reg_TetR-rel_C_sf"/>
</dbReference>
<evidence type="ECO:0000259" key="3">
    <source>
        <dbReference type="PROSITE" id="PS50977"/>
    </source>
</evidence>
<name>A0ABY1NM89_9RHOB</name>
<evidence type="ECO:0000313" key="5">
    <source>
        <dbReference type="Proteomes" id="UP001157961"/>
    </source>
</evidence>
<dbReference type="SUPFAM" id="SSF46689">
    <property type="entry name" value="Homeodomain-like"/>
    <property type="match status" value="1"/>
</dbReference>
<sequence length="202" mass="21745">MDAAERVFARDGYDAASIRIIAAEAEVQGALVNHHGGSKEELFWRVVARRADILAEARITALEARKAQSALSLPAVLECFFGPFFEQIDVGGPQWVAYARIVAFVSADSRWKDLAAICFDPTANRFVEEIAALYPATARAAVASGFVYSVAGMLALITSQWRMEALGDTTPIAANHLDELIAFCTAGIEAATHRALANETDA</sequence>
<proteinExistence type="predicted"/>
<dbReference type="EMBL" id="FXTY01000002">
    <property type="protein sequence ID" value="SMP13259.1"/>
    <property type="molecule type" value="Genomic_DNA"/>
</dbReference>
<dbReference type="Pfam" id="PF00440">
    <property type="entry name" value="TetR_N"/>
    <property type="match status" value="1"/>
</dbReference>
<evidence type="ECO:0000256" key="1">
    <source>
        <dbReference type="ARBA" id="ARBA00023125"/>
    </source>
</evidence>
<dbReference type="InterPro" id="IPR041586">
    <property type="entry name" value="PsrA_TetR_C"/>
</dbReference>